<evidence type="ECO:0000313" key="1">
    <source>
        <dbReference type="EMBL" id="QFS49541.1"/>
    </source>
</evidence>
<keyword evidence="2" id="KW-1185">Reference proteome</keyword>
<accession>A0A5P8WAG6</accession>
<dbReference type="Gene3D" id="2.60.40.10">
    <property type="entry name" value="Immunoglobulins"/>
    <property type="match status" value="1"/>
</dbReference>
<evidence type="ECO:0000313" key="2">
    <source>
        <dbReference type="Proteomes" id="UP000326678"/>
    </source>
</evidence>
<protein>
    <submittedName>
        <fullName evidence="1">Uncharacterized protein</fullName>
    </submittedName>
</protein>
<dbReference type="SUPFAM" id="SSF49265">
    <property type="entry name" value="Fibronectin type III"/>
    <property type="match status" value="1"/>
</dbReference>
<gene>
    <name evidence="1" type="ORF">GXM_07035</name>
</gene>
<dbReference type="KEGG" id="nsh:GXM_07035"/>
<dbReference type="InterPro" id="IPR013783">
    <property type="entry name" value="Ig-like_fold"/>
</dbReference>
<sequence>MFKRIQIGAIILGLVLVNVTESRVWGQEVVRANRQSKVSCEPIAKVISGDIRHQPLTKLCSEDRVRTANGGKVKIFCYPRGKILDIPSDVVGKQCLPLKVNEGRGCNVLQGRSCVTPKGPEEENKPIKITPYGAVINQERPTISWSKPKGATDYVVRMRGNGGISWEVAVKGESLTYPPQEPALKPGQAYTLDIVAMQGDRVIDGTNSLLLLLATDNIQEVEKTINVLKNLQQPLDELAIDMDAVYESYNLVNESIKVLDARAKAGSMNPTIYRLLGDRYLIAKFPQQANEAYLTAKKLAQQANNTVELALAEAGINIAAQTKFKEQTSYPPTRINALQ</sequence>
<organism evidence="1 2">
    <name type="scientific">Nostoc sphaeroides CCNUC1</name>
    <dbReference type="NCBI Taxonomy" id="2653204"/>
    <lineage>
        <taxon>Bacteria</taxon>
        <taxon>Bacillati</taxon>
        <taxon>Cyanobacteriota</taxon>
        <taxon>Cyanophyceae</taxon>
        <taxon>Nostocales</taxon>
        <taxon>Nostocaceae</taxon>
        <taxon>Nostoc</taxon>
    </lineage>
</organism>
<name>A0A5P8WAG6_9NOSO</name>
<dbReference type="EMBL" id="CP045227">
    <property type="protein sequence ID" value="QFS49541.1"/>
    <property type="molecule type" value="Genomic_DNA"/>
</dbReference>
<dbReference type="RefSeq" id="WP_152590913.1">
    <property type="nucleotide sequence ID" value="NZ_CP045227.1"/>
</dbReference>
<dbReference type="Proteomes" id="UP000326678">
    <property type="component" value="Chromosome Gxm2"/>
</dbReference>
<dbReference type="InterPro" id="IPR036116">
    <property type="entry name" value="FN3_sf"/>
</dbReference>
<dbReference type="AlphaFoldDB" id="A0A5P8WAG6"/>
<proteinExistence type="predicted"/>
<reference evidence="1 2" key="1">
    <citation type="submission" date="2019-10" db="EMBL/GenBank/DDBJ databases">
        <title>Genomic and transcriptomic insights into the perfect genentic adaptation of a filamentous nitrogen-fixing cyanobacterium to rice fields.</title>
        <authorList>
            <person name="Chen Z."/>
        </authorList>
    </citation>
    <scope>NUCLEOTIDE SEQUENCE [LARGE SCALE GENOMIC DNA]</scope>
    <source>
        <strain evidence="1">CCNUC1</strain>
    </source>
</reference>